<protein>
    <submittedName>
        <fullName evidence="1">Uncharacterized protein</fullName>
    </submittedName>
</protein>
<evidence type="ECO:0000313" key="1">
    <source>
        <dbReference type="EMBL" id="KAH7977723.1"/>
    </source>
</evidence>
<evidence type="ECO:0000313" key="2">
    <source>
        <dbReference type="Proteomes" id="UP000821865"/>
    </source>
</evidence>
<comment type="caution">
    <text evidence="1">The sequence shown here is derived from an EMBL/GenBank/DDBJ whole genome shotgun (WGS) entry which is preliminary data.</text>
</comment>
<name>A0ACB8DTK5_DERSI</name>
<keyword evidence="2" id="KW-1185">Reference proteome</keyword>
<sequence>MGGLALTPNAGVREAGDPQAAAASSVSCGGDPTRNATIARNPGTMAHRPTTTETMEIASESHPTHLPDEALHGPSAVLSEQLHHQESQWQTVVSLHRKRRLQKQQTPGKQDPVGQTAASKTQASATDAKSSSPATCEEHATARSRPRGRAPPLPRTDMKIIIRPAPGLILRKLQTHQVARAIVQATGGAPTCKGDDFITRLRPGSNIIIVSTPHEGTAATLVKIMSLTFHGRSHPVKVYLSTPEDVLKGVVHGIDVGTSEEELMANLRVRTHGVRIVRARMLGQSQTALLHFEGPQPTRQFCPICRTTGHRPDVCPNPMVRACNTCNHPNPEAGHTCVPKETSLHHRPKTQRHPRPRWFSSEREDSDSDYSERRSPSTSKQQQQGTPIIAAPKDEGSQQNQRKTKAASPRGPTPKNKR</sequence>
<organism evidence="1 2">
    <name type="scientific">Dermacentor silvarum</name>
    <name type="common">Tick</name>
    <dbReference type="NCBI Taxonomy" id="543639"/>
    <lineage>
        <taxon>Eukaryota</taxon>
        <taxon>Metazoa</taxon>
        <taxon>Ecdysozoa</taxon>
        <taxon>Arthropoda</taxon>
        <taxon>Chelicerata</taxon>
        <taxon>Arachnida</taxon>
        <taxon>Acari</taxon>
        <taxon>Parasitiformes</taxon>
        <taxon>Ixodida</taxon>
        <taxon>Ixodoidea</taxon>
        <taxon>Ixodidae</taxon>
        <taxon>Rhipicephalinae</taxon>
        <taxon>Dermacentor</taxon>
    </lineage>
</organism>
<dbReference type="Proteomes" id="UP000821865">
    <property type="component" value="Chromosome 1"/>
</dbReference>
<accession>A0ACB8DTK5</accession>
<proteinExistence type="predicted"/>
<gene>
    <name evidence="1" type="ORF">HPB49_003266</name>
</gene>
<dbReference type="EMBL" id="CM023470">
    <property type="protein sequence ID" value="KAH7977723.1"/>
    <property type="molecule type" value="Genomic_DNA"/>
</dbReference>
<reference evidence="1" key="1">
    <citation type="submission" date="2020-05" db="EMBL/GenBank/DDBJ databases">
        <title>Large-scale comparative analyses of tick genomes elucidate their genetic diversity and vector capacities.</title>
        <authorList>
            <person name="Jia N."/>
            <person name="Wang J."/>
            <person name="Shi W."/>
            <person name="Du L."/>
            <person name="Sun Y."/>
            <person name="Zhan W."/>
            <person name="Jiang J."/>
            <person name="Wang Q."/>
            <person name="Zhang B."/>
            <person name="Ji P."/>
            <person name="Sakyi L.B."/>
            <person name="Cui X."/>
            <person name="Yuan T."/>
            <person name="Jiang B."/>
            <person name="Yang W."/>
            <person name="Lam T.T.-Y."/>
            <person name="Chang Q."/>
            <person name="Ding S."/>
            <person name="Wang X."/>
            <person name="Zhu J."/>
            <person name="Ruan X."/>
            <person name="Zhao L."/>
            <person name="Wei J."/>
            <person name="Que T."/>
            <person name="Du C."/>
            <person name="Cheng J."/>
            <person name="Dai P."/>
            <person name="Han X."/>
            <person name="Huang E."/>
            <person name="Gao Y."/>
            <person name="Liu J."/>
            <person name="Shao H."/>
            <person name="Ye R."/>
            <person name="Li L."/>
            <person name="Wei W."/>
            <person name="Wang X."/>
            <person name="Wang C."/>
            <person name="Yang T."/>
            <person name="Huo Q."/>
            <person name="Li W."/>
            <person name="Guo W."/>
            <person name="Chen H."/>
            <person name="Zhou L."/>
            <person name="Ni X."/>
            <person name="Tian J."/>
            <person name="Zhou Y."/>
            <person name="Sheng Y."/>
            <person name="Liu T."/>
            <person name="Pan Y."/>
            <person name="Xia L."/>
            <person name="Li J."/>
            <person name="Zhao F."/>
            <person name="Cao W."/>
        </authorList>
    </citation>
    <scope>NUCLEOTIDE SEQUENCE</scope>
    <source>
        <strain evidence="1">Dsil-2018</strain>
    </source>
</reference>